<organism evidence="2 3">
    <name type="scientific">Gordoniibacillus kamchatkensis</name>
    <dbReference type="NCBI Taxonomy" id="1590651"/>
    <lineage>
        <taxon>Bacteria</taxon>
        <taxon>Bacillati</taxon>
        <taxon>Bacillota</taxon>
        <taxon>Bacilli</taxon>
        <taxon>Bacillales</taxon>
        <taxon>Paenibacillaceae</taxon>
        <taxon>Gordoniibacillus</taxon>
    </lineage>
</organism>
<dbReference type="InterPro" id="IPR006059">
    <property type="entry name" value="SBP"/>
</dbReference>
<evidence type="ECO:0000256" key="1">
    <source>
        <dbReference type="SAM" id="SignalP"/>
    </source>
</evidence>
<feature type="chain" id="PRO_5047050219" description="ABC transporter substrate-binding protein" evidence="1">
    <location>
        <begin position="22"/>
        <end position="452"/>
    </location>
</feature>
<dbReference type="Gene3D" id="3.40.190.10">
    <property type="entry name" value="Periplasmic binding protein-like II"/>
    <property type="match status" value="1"/>
</dbReference>
<dbReference type="Proteomes" id="UP000031967">
    <property type="component" value="Unassembled WGS sequence"/>
</dbReference>
<keyword evidence="3" id="KW-1185">Reference proteome</keyword>
<dbReference type="EMBL" id="JXAK01000017">
    <property type="protein sequence ID" value="KIL40751.1"/>
    <property type="molecule type" value="Genomic_DNA"/>
</dbReference>
<protein>
    <recommendedName>
        <fullName evidence="4">ABC transporter substrate-binding protein</fullName>
    </recommendedName>
</protein>
<dbReference type="RefSeq" id="WP_041047765.1">
    <property type="nucleotide sequence ID" value="NZ_JXAK01000017.1"/>
</dbReference>
<dbReference type="Pfam" id="PF01547">
    <property type="entry name" value="SBP_bac_1"/>
    <property type="match status" value="1"/>
</dbReference>
<evidence type="ECO:0000313" key="2">
    <source>
        <dbReference type="EMBL" id="KIL40751.1"/>
    </source>
</evidence>
<sequence>MLKKIALGVSITAMMAGLLSACGGNEGSRQAAKTGESSAAKGAAAPVTLKLHMWYNVKQDNWDAVFKAFHDKYPNINVEAVTAGDNNSTEYLKKLDLAAASGDQIDVVMFSAPTQYAQRVGLNMMEPLDSYIAKDGYKVSDEYTSDPAIGGKVYALPAKKATFFVMLNKSALDEANLPVPKDWTWDEFLDYAKKLTKGEGASKRFGTFFYTFPLYTIMALNNQMDNPNLVKADGTSNMDNPLIKKSLEIRKQAEQVDKSATPYAETISQKLSYRPQYFSQKAAMILTGDYMIPEAGGTDKLPATFKTVFAPYPKVNKNDPTTTYIGGDLMGVYARSTHKQEAYEFVRWYTTEGIQLQGKYIPSWKKADLNKVMDTLIASSKTPDMIDKESLLYTMQNSIPQKLYIPPAYQDEADKAYANETDKFLLGEQDLDTTLKNASQKIQDLIQKNSKK</sequence>
<dbReference type="InterPro" id="IPR050490">
    <property type="entry name" value="Bact_solute-bd_prot1"/>
</dbReference>
<proteinExistence type="predicted"/>
<gene>
    <name evidence="2" type="ORF">SD70_11850</name>
</gene>
<feature type="signal peptide" evidence="1">
    <location>
        <begin position="1"/>
        <end position="21"/>
    </location>
</feature>
<dbReference type="PANTHER" id="PTHR43649:SF30">
    <property type="entry name" value="ABC TRANSPORTER SUBSTRATE-BINDING PROTEIN"/>
    <property type="match status" value="1"/>
</dbReference>
<dbReference type="PANTHER" id="PTHR43649">
    <property type="entry name" value="ARABINOSE-BINDING PROTEIN-RELATED"/>
    <property type="match status" value="1"/>
</dbReference>
<keyword evidence="1" id="KW-0732">Signal</keyword>
<accession>A0ABR5AI96</accession>
<comment type="caution">
    <text evidence="2">The sequence shown here is derived from an EMBL/GenBank/DDBJ whole genome shotgun (WGS) entry which is preliminary data.</text>
</comment>
<evidence type="ECO:0008006" key="4">
    <source>
        <dbReference type="Google" id="ProtNLM"/>
    </source>
</evidence>
<name>A0ABR5AI96_9BACL</name>
<evidence type="ECO:0000313" key="3">
    <source>
        <dbReference type="Proteomes" id="UP000031967"/>
    </source>
</evidence>
<dbReference type="PROSITE" id="PS51257">
    <property type="entry name" value="PROKAR_LIPOPROTEIN"/>
    <property type="match status" value="1"/>
</dbReference>
<dbReference type="SUPFAM" id="SSF53850">
    <property type="entry name" value="Periplasmic binding protein-like II"/>
    <property type="match status" value="1"/>
</dbReference>
<reference evidence="2 3" key="1">
    <citation type="submission" date="2014-12" db="EMBL/GenBank/DDBJ databases">
        <title>Draft genome sequence of Paenibacillus kamchatkensis strain B-2647.</title>
        <authorList>
            <person name="Karlyshev A.V."/>
            <person name="Kudryashova E.B."/>
        </authorList>
    </citation>
    <scope>NUCLEOTIDE SEQUENCE [LARGE SCALE GENOMIC DNA]</scope>
    <source>
        <strain evidence="2 3">VKM B-2647</strain>
    </source>
</reference>